<dbReference type="Gene3D" id="2.40.260.10">
    <property type="entry name" value="Sortase"/>
    <property type="match status" value="1"/>
</dbReference>
<feature type="transmembrane region" description="Helical" evidence="3">
    <location>
        <begin position="26"/>
        <end position="47"/>
    </location>
</feature>
<dbReference type="Pfam" id="PF04203">
    <property type="entry name" value="Sortase"/>
    <property type="match status" value="1"/>
</dbReference>
<evidence type="ECO:0000256" key="3">
    <source>
        <dbReference type="SAM" id="Phobius"/>
    </source>
</evidence>
<evidence type="ECO:0000313" key="5">
    <source>
        <dbReference type="Proteomes" id="UP001500928"/>
    </source>
</evidence>
<feature type="compositionally biased region" description="Polar residues" evidence="2">
    <location>
        <begin position="1"/>
        <end position="10"/>
    </location>
</feature>
<comment type="caution">
    <text evidence="4">The sequence shown here is derived from an EMBL/GenBank/DDBJ whole genome shotgun (WGS) entry which is preliminary data.</text>
</comment>
<dbReference type="EMBL" id="BAABHO010000004">
    <property type="protein sequence ID" value="GAA4776544.1"/>
    <property type="molecule type" value="Genomic_DNA"/>
</dbReference>
<dbReference type="InterPro" id="IPR023365">
    <property type="entry name" value="Sortase_dom-sf"/>
</dbReference>
<dbReference type="NCBIfam" id="NF033748">
    <property type="entry name" value="class_F_sortase"/>
    <property type="match status" value="1"/>
</dbReference>
<reference evidence="5" key="1">
    <citation type="journal article" date="2019" name="Int. J. Syst. Evol. Microbiol.">
        <title>The Global Catalogue of Microorganisms (GCM) 10K type strain sequencing project: providing services to taxonomists for standard genome sequencing and annotation.</title>
        <authorList>
            <consortium name="The Broad Institute Genomics Platform"/>
            <consortium name="The Broad Institute Genome Sequencing Center for Infectious Disease"/>
            <person name="Wu L."/>
            <person name="Ma J."/>
        </authorList>
    </citation>
    <scope>NUCLEOTIDE SEQUENCE [LARGE SCALE GENOMIC DNA]</scope>
    <source>
        <strain evidence="5">JCM 17979</strain>
    </source>
</reference>
<keyword evidence="5" id="KW-1185">Reference proteome</keyword>
<protein>
    <submittedName>
        <fullName evidence="4">Class F sortase</fullName>
    </submittedName>
</protein>
<keyword evidence="3" id="KW-1133">Transmembrane helix</keyword>
<feature type="region of interest" description="Disordered" evidence="2">
    <location>
        <begin position="1"/>
        <end position="20"/>
    </location>
</feature>
<sequence length="229" mass="23964">MAAPTETPTEAPSGASPRRRGILDRVTGRLTAFVLAVLAVGVLVAFVSGSGDEAADGPRAHSLPAAERVAVPVPLPASTITGIDAPSIGLSTDDTTSLDLRDDNSLDVPRSASTVGWYQRSASPGEVGPAVLAAHVNYRGDQGAFVHIGRMAAGDTVEVHRDDGTTAVFAVDRVDQVVKDAFPTEAVYGPTPDSQLRLITCGGVFDERKRSYEDNIVVYAHLVSAYRAP</sequence>
<keyword evidence="1" id="KW-0378">Hydrolase</keyword>
<organism evidence="4 5">
    <name type="scientific">Actinomycetospora chlora</name>
    <dbReference type="NCBI Taxonomy" id="663608"/>
    <lineage>
        <taxon>Bacteria</taxon>
        <taxon>Bacillati</taxon>
        <taxon>Actinomycetota</taxon>
        <taxon>Actinomycetes</taxon>
        <taxon>Pseudonocardiales</taxon>
        <taxon>Pseudonocardiaceae</taxon>
        <taxon>Actinomycetospora</taxon>
    </lineage>
</organism>
<dbReference type="InterPro" id="IPR005754">
    <property type="entry name" value="Sortase"/>
</dbReference>
<keyword evidence="3" id="KW-0472">Membrane</keyword>
<dbReference type="InterPro" id="IPR042001">
    <property type="entry name" value="Sortase_F"/>
</dbReference>
<dbReference type="SUPFAM" id="SSF63817">
    <property type="entry name" value="Sortase"/>
    <property type="match status" value="1"/>
</dbReference>
<evidence type="ECO:0000256" key="2">
    <source>
        <dbReference type="SAM" id="MobiDB-lite"/>
    </source>
</evidence>
<accession>A0ABP9AC39</accession>
<evidence type="ECO:0000256" key="1">
    <source>
        <dbReference type="ARBA" id="ARBA00022801"/>
    </source>
</evidence>
<evidence type="ECO:0000313" key="4">
    <source>
        <dbReference type="EMBL" id="GAA4776544.1"/>
    </source>
</evidence>
<gene>
    <name evidence="4" type="ORF">GCM10023200_06530</name>
</gene>
<keyword evidence="3" id="KW-0812">Transmembrane</keyword>
<dbReference type="CDD" id="cd05829">
    <property type="entry name" value="Sortase_F"/>
    <property type="match status" value="1"/>
</dbReference>
<dbReference type="Proteomes" id="UP001500928">
    <property type="component" value="Unassembled WGS sequence"/>
</dbReference>
<proteinExistence type="predicted"/>
<name>A0ABP9AC39_9PSEU</name>